<evidence type="ECO:0000313" key="4">
    <source>
        <dbReference type="EMBL" id="KAH9832505.1"/>
    </source>
</evidence>
<accession>A0A4Y9YB61</accession>
<dbReference type="RefSeq" id="XP_047775423.1">
    <property type="nucleotide sequence ID" value="XM_047917331.1"/>
</dbReference>
<dbReference type="PANTHER" id="PTHR37423">
    <property type="entry name" value="SOLUBLE LYTIC MUREIN TRANSGLYCOSYLASE-RELATED"/>
    <property type="match status" value="1"/>
</dbReference>
<evidence type="ECO:0000256" key="1">
    <source>
        <dbReference type="SAM" id="MobiDB-lite"/>
    </source>
</evidence>
<dbReference type="InterPro" id="IPR023346">
    <property type="entry name" value="Lysozyme-like_dom_sf"/>
</dbReference>
<protein>
    <submittedName>
        <fullName evidence="4">Lysozyme-like protein</fullName>
    </submittedName>
</protein>
<gene>
    <name evidence="4" type="ORF">C8Q71DRAFT_256268</name>
    <name evidence="5" type="ORF">EVJ58_g6175</name>
</gene>
<feature type="domain" description="Transglycosylase SLT" evidence="3">
    <location>
        <begin position="164"/>
        <end position="252"/>
    </location>
</feature>
<comment type="caution">
    <text evidence="5">The sequence shown here is derived from an EMBL/GenBank/DDBJ whole genome shotgun (WGS) entry which is preliminary data.</text>
</comment>
<feature type="compositionally biased region" description="Polar residues" evidence="1">
    <location>
        <begin position="62"/>
        <end position="76"/>
    </location>
</feature>
<dbReference type="GeneID" id="71998063"/>
<evidence type="ECO:0000313" key="5">
    <source>
        <dbReference type="EMBL" id="TFY58817.1"/>
    </source>
</evidence>
<feature type="signal peptide" evidence="2">
    <location>
        <begin position="1"/>
        <end position="19"/>
    </location>
</feature>
<feature type="region of interest" description="Disordered" evidence="1">
    <location>
        <begin position="57"/>
        <end position="76"/>
    </location>
</feature>
<dbReference type="EMBL" id="JADCUA010000021">
    <property type="protein sequence ID" value="KAH9832505.1"/>
    <property type="molecule type" value="Genomic_DNA"/>
</dbReference>
<evidence type="ECO:0000259" key="3">
    <source>
        <dbReference type="Pfam" id="PF01464"/>
    </source>
</evidence>
<dbReference type="OrthoDB" id="2537480at2759"/>
<dbReference type="Pfam" id="PF01464">
    <property type="entry name" value="SLT"/>
    <property type="match status" value="1"/>
</dbReference>
<dbReference type="InterPro" id="IPR008258">
    <property type="entry name" value="Transglycosylase_SLT_dom_1"/>
</dbReference>
<reference evidence="5 6" key="1">
    <citation type="submission" date="2019-01" db="EMBL/GenBank/DDBJ databases">
        <title>Genome sequencing of the rare red list fungi Fomitopsis rosea.</title>
        <authorList>
            <person name="Buettner E."/>
            <person name="Kellner H."/>
        </authorList>
    </citation>
    <scope>NUCLEOTIDE SEQUENCE [LARGE SCALE GENOMIC DNA]</scope>
    <source>
        <strain evidence="5 6">DSM 105464</strain>
    </source>
</reference>
<feature type="chain" id="PRO_5021493528" evidence="2">
    <location>
        <begin position="20"/>
        <end position="311"/>
    </location>
</feature>
<evidence type="ECO:0000313" key="6">
    <source>
        <dbReference type="Proteomes" id="UP000298390"/>
    </source>
</evidence>
<dbReference type="EMBL" id="SEKV01000337">
    <property type="protein sequence ID" value="TFY58817.1"/>
    <property type="molecule type" value="Genomic_DNA"/>
</dbReference>
<reference evidence="4 7" key="2">
    <citation type="journal article" date="2021" name="Environ. Microbiol.">
        <title>Gene family expansions and transcriptome signatures uncover fungal adaptations to wood decay.</title>
        <authorList>
            <person name="Hage H."/>
            <person name="Miyauchi S."/>
            <person name="Viragh M."/>
            <person name="Drula E."/>
            <person name="Min B."/>
            <person name="Chaduli D."/>
            <person name="Navarro D."/>
            <person name="Favel A."/>
            <person name="Norest M."/>
            <person name="Lesage-Meessen L."/>
            <person name="Balint B."/>
            <person name="Merenyi Z."/>
            <person name="de Eugenio L."/>
            <person name="Morin E."/>
            <person name="Martinez A.T."/>
            <person name="Baldrian P."/>
            <person name="Stursova M."/>
            <person name="Martinez M.J."/>
            <person name="Novotny C."/>
            <person name="Magnuson J.K."/>
            <person name="Spatafora J.W."/>
            <person name="Maurice S."/>
            <person name="Pangilinan J."/>
            <person name="Andreopoulos W."/>
            <person name="LaButti K."/>
            <person name="Hundley H."/>
            <person name="Na H."/>
            <person name="Kuo A."/>
            <person name="Barry K."/>
            <person name="Lipzen A."/>
            <person name="Henrissat B."/>
            <person name="Riley R."/>
            <person name="Ahrendt S."/>
            <person name="Nagy L.G."/>
            <person name="Grigoriev I.V."/>
            <person name="Martin F."/>
            <person name="Rosso M.N."/>
        </authorList>
    </citation>
    <scope>NUCLEOTIDE SEQUENCE [LARGE SCALE GENOMIC DNA]</scope>
    <source>
        <strain evidence="4 7">CIRM-BRFM 1785</strain>
    </source>
</reference>
<dbReference type="Proteomes" id="UP000298390">
    <property type="component" value="Unassembled WGS sequence"/>
</dbReference>
<evidence type="ECO:0000256" key="2">
    <source>
        <dbReference type="SAM" id="SignalP"/>
    </source>
</evidence>
<dbReference type="PANTHER" id="PTHR37423:SF2">
    <property type="entry name" value="MEMBRANE-BOUND LYTIC MUREIN TRANSGLYCOSYLASE C"/>
    <property type="match status" value="1"/>
</dbReference>
<dbReference type="AlphaFoldDB" id="A0A4Y9YB61"/>
<name>A0A4Y9YB61_9APHY</name>
<keyword evidence="2" id="KW-0732">Signal</keyword>
<sequence length="311" mass="33358">MHLITPLIVLACTSLLVEASGHSSFEVVRMSDKHGNGQHARLARRARSLNGRCGVRTKHKNQTMSTEPEETSQSTGIDSNYGAMSILSNGIINVLSSCGPIGATLGVTPVSGPNGDIDWLNCGVNQGGWQPPYVTVNNLITKDLSTAIQDPSSPFKACLPFVGLFEQYAKQFGVPSILIASIAMQESSCNPETQGGAGEQGLMQLTQDKCGAAPNGNCKDPAYNIRTGAQYFANTLKSNNGNVLLTLGNYNGWPEGMTYGQAVAAANGPCCRCQNNLDYIHQNVNGWMQNVNPYESNPRIGKYFNLDKCFS</sequence>
<dbReference type="Proteomes" id="UP000814176">
    <property type="component" value="Unassembled WGS sequence"/>
</dbReference>
<proteinExistence type="predicted"/>
<evidence type="ECO:0000313" key="7">
    <source>
        <dbReference type="Proteomes" id="UP000814176"/>
    </source>
</evidence>
<dbReference type="SUPFAM" id="SSF53955">
    <property type="entry name" value="Lysozyme-like"/>
    <property type="match status" value="1"/>
</dbReference>
<organism evidence="5 6">
    <name type="scientific">Rhodofomes roseus</name>
    <dbReference type="NCBI Taxonomy" id="34475"/>
    <lineage>
        <taxon>Eukaryota</taxon>
        <taxon>Fungi</taxon>
        <taxon>Dikarya</taxon>
        <taxon>Basidiomycota</taxon>
        <taxon>Agaricomycotina</taxon>
        <taxon>Agaricomycetes</taxon>
        <taxon>Polyporales</taxon>
        <taxon>Rhodofomes</taxon>
    </lineage>
</organism>
<keyword evidence="7" id="KW-1185">Reference proteome</keyword>
<dbReference type="Gene3D" id="1.10.530.10">
    <property type="match status" value="1"/>
</dbReference>